<feature type="binding site" evidence="7">
    <location>
        <position position="164"/>
    </location>
    <ligand>
        <name>Zn(2+)</name>
        <dbReference type="ChEBI" id="CHEBI:29105"/>
        <label>2</label>
    </ligand>
</feature>
<evidence type="ECO:0000256" key="5">
    <source>
        <dbReference type="ARBA" id="ARBA00022801"/>
    </source>
</evidence>
<dbReference type="CDD" id="cd07723">
    <property type="entry name" value="hydroxyacylglutathione_hydrolase_MBL-fold"/>
    <property type="match status" value="1"/>
</dbReference>
<dbReference type="Proteomes" id="UP001597264">
    <property type="component" value="Unassembled WGS sequence"/>
</dbReference>
<feature type="binding site" evidence="7">
    <location>
        <position position="55"/>
    </location>
    <ligand>
        <name>Zn(2+)</name>
        <dbReference type="ChEBI" id="CHEBI:29105"/>
        <label>2</label>
    </ligand>
</feature>
<comment type="pathway">
    <text evidence="2 7">Secondary metabolite metabolism; methylglyoxal degradation; (R)-lactate from methylglyoxal: step 2/2.</text>
</comment>
<feature type="binding site" evidence="7">
    <location>
        <position position="105"/>
    </location>
    <ligand>
        <name>Zn(2+)</name>
        <dbReference type="ChEBI" id="CHEBI:29105"/>
        <label>1</label>
    </ligand>
</feature>
<comment type="catalytic activity">
    <reaction evidence="1 7">
        <text>an S-(2-hydroxyacyl)glutathione + H2O = a 2-hydroxy carboxylate + glutathione + H(+)</text>
        <dbReference type="Rhea" id="RHEA:21864"/>
        <dbReference type="ChEBI" id="CHEBI:15377"/>
        <dbReference type="ChEBI" id="CHEBI:15378"/>
        <dbReference type="ChEBI" id="CHEBI:57925"/>
        <dbReference type="ChEBI" id="CHEBI:58896"/>
        <dbReference type="ChEBI" id="CHEBI:71261"/>
        <dbReference type="EC" id="3.1.2.6"/>
    </reaction>
</comment>
<evidence type="ECO:0000256" key="4">
    <source>
        <dbReference type="ARBA" id="ARBA00022723"/>
    </source>
</evidence>
<dbReference type="InterPro" id="IPR001279">
    <property type="entry name" value="Metallo-B-lactamas"/>
</dbReference>
<dbReference type="SMART" id="SM00849">
    <property type="entry name" value="Lactamase_B"/>
    <property type="match status" value="1"/>
</dbReference>
<comment type="similarity">
    <text evidence="3 7">Belongs to the metallo-beta-lactamase superfamily. Glyoxalase II family.</text>
</comment>
<feature type="binding site" evidence="7">
    <location>
        <position position="51"/>
    </location>
    <ligand>
        <name>Zn(2+)</name>
        <dbReference type="ChEBI" id="CHEBI:29105"/>
        <label>1</label>
    </ligand>
</feature>
<evidence type="ECO:0000313" key="10">
    <source>
        <dbReference type="Proteomes" id="UP001597264"/>
    </source>
</evidence>
<accession>A0ABW3UB44</accession>
<dbReference type="SUPFAM" id="SSF56281">
    <property type="entry name" value="Metallo-hydrolase/oxidoreductase"/>
    <property type="match status" value="1"/>
</dbReference>
<dbReference type="InterPro" id="IPR036866">
    <property type="entry name" value="RibonucZ/Hydroxyglut_hydro"/>
</dbReference>
<feature type="binding site" evidence="7">
    <location>
        <position position="56"/>
    </location>
    <ligand>
        <name>Zn(2+)</name>
        <dbReference type="ChEBI" id="CHEBI:29105"/>
        <label>2</label>
    </ligand>
</feature>
<keyword evidence="10" id="KW-1185">Reference proteome</keyword>
<dbReference type="PANTHER" id="PTHR43705:SF1">
    <property type="entry name" value="HYDROXYACYLGLUTATHIONE HYDROLASE GLOB"/>
    <property type="match status" value="1"/>
</dbReference>
<dbReference type="InterPro" id="IPR035680">
    <property type="entry name" value="Clx_II_MBL"/>
</dbReference>
<comment type="caution">
    <text evidence="9">The sequence shown here is derived from an EMBL/GenBank/DDBJ whole genome shotgun (WGS) entry which is preliminary data.</text>
</comment>
<comment type="cofactor">
    <cofactor evidence="7">
        <name>Zn(2+)</name>
        <dbReference type="ChEBI" id="CHEBI:29105"/>
    </cofactor>
    <text evidence="7">Binds 2 Zn(2+) ions per subunit.</text>
</comment>
<feature type="domain" description="Metallo-beta-lactamase" evidence="8">
    <location>
        <begin position="12"/>
        <end position="164"/>
    </location>
</feature>
<protein>
    <recommendedName>
        <fullName evidence="7">Hydroxyacylglutathione hydrolase</fullName>
        <ecNumber evidence="7">3.1.2.6</ecNumber>
    </recommendedName>
    <alternativeName>
        <fullName evidence="7">Glyoxalase II</fullName>
        <shortName evidence="7">Glx II</shortName>
    </alternativeName>
</protein>
<comment type="function">
    <text evidence="7">Thiolesterase that catalyzes the hydrolysis of S-D-lactoyl-glutathione to form glutathione and D-lactic acid.</text>
</comment>
<dbReference type="EMBL" id="JBHTLR010000019">
    <property type="protein sequence ID" value="MFD1217882.1"/>
    <property type="molecule type" value="Genomic_DNA"/>
</dbReference>
<feature type="binding site" evidence="7">
    <location>
        <position position="126"/>
    </location>
    <ligand>
        <name>Zn(2+)</name>
        <dbReference type="ChEBI" id="CHEBI:29105"/>
        <label>2</label>
    </ligand>
</feature>
<dbReference type="RefSeq" id="WP_230438996.1">
    <property type="nucleotide sequence ID" value="NZ_CP087715.1"/>
</dbReference>
<evidence type="ECO:0000256" key="7">
    <source>
        <dbReference type="HAMAP-Rule" id="MF_01374"/>
    </source>
</evidence>
<proteinExistence type="inferred from homology"/>
<evidence type="ECO:0000259" key="8">
    <source>
        <dbReference type="SMART" id="SM00849"/>
    </source>
</evidence>
<evidence type="ECO:0000256" key="1">
    <source>
        <dbReference type="ARBA" id="ARBA00001623"/>
    </source>
</evidence>
<organism evidence="9 10">
    <name type="scientific">Microbulbifer celer</name>
    <dbReference type="NCBI Taxonomy" id="435905"/>
    <lineage>
        <taxon>Bacteria</taxon>
        <taxon>Pseudomonadati</taxon>
        <taxon>Pseudomonadota</taxon>
        <taxon>Gammaproteobacteria</taxon>
        <taxon>Cellvibrionales</taxon>
        <taxon>Microbulbiferaceae</taxon>
        <taxon>Microbulbifer</taxon>
    </lineage>
</organism>
<sequence length="254" mass="27856">MITIAPIPAFNDNYIWHLQQGSDHWVVDPGDAGPVISALGDAQLTGILITHHHYDHTGGIESLVKRYQCPVFGPDSIPDVSDALVDGDQFELLGGNACVLAVPGHTLDHIAIFLEHAGNTHLFCGDTLFAAGCGRLFEGSPEQMYRSLQSLAALPKETRVYCAHEYTVSNLHFAQAAEPDNTDVQARLEHARHLRDRNQPTVPSTIAEELATNPFLRCESPTIRQQAKARETRADSSPGPVDVFATLRAWKDNF</sequence>
<dbReference type="EC" id="3.1.2.6" evidence="7"/>
<dbReference type="Pfam" id="PF16123">
    <property type="entry name" value="HAGH_C"/>
    <property type="match status" value="1"/>
</dbReference>
<keyword evidence="5 7" id="KW-0378">Hydrolase</keyword>
<evidence type="ECO:0000256" key="6">
    <source>
        <dbReference type="ARBA" id="ARBA00022833"/>
    </source>
</evidence>
<evidence type="ECO:0000256" key="2">
    <source>
        <dbReference type="ARBA" id="ARBA00004963"/>
    </source>
</evidence>
<dbReference type="HAMAP" id="MF_01374">
    <property type="entry name" value="Glyoxalase_2"/>
    <property type="match status" value="1"/>
</dbReference>
<dbReference type="InterPro" id="IPR032282">
    <property type="entry name" value="HAGH_C"/>
</dbReference>
<keyword evidence="6 7" id="KW-0862">Zinc</keyword>
<feature type="binding site" evidence="7">
    <location>
        <position position="53"/>
    </location>
    <ligand>
        <name>Zn(2+)</name>
        <dbReference type="ChEBI" id="CHEBI:29105"/>
        <label>1</label>
    </ligand>
</feature>
<keyword evidence="4 7" id="KW-0479">Metal-binding</keyword>
<comment type="subunit">
    <text evidence="7">Monomer.</text>
</comment>
<dbReference type="PIRSF" id="PIRSF005457">
    <property type="entry name" value="Glx"/>
    <property type="match status" value="1"/>
</dbReference>
<dbReference type="Gene3D" id="3.60.15.10">
    <property type="entry name" value="Ribonuclease Z/Hydroxyacylglutathione hydrolase-like"/>
    <property type="match status" value="1"/>
</dbReference>
<evidence type="ECO:0000313" key="9">
    <source>
        <dbReference type="EMBL" id="MFD1217882.1"/>
    </source>
</evidence>
<evidence type="ECO:0000256" key="3">
    <source>
        <dbReference type="ARBA" id="ARBA00006759"/>
    </source>
</evidence>
<dbReference type="Pfam" id="PF00753">
    <property type="entry name" value="Lactamase_B"/>
    <property type="match status" value="1"/>
</dbReference>
<dbReference type="InterPro" id="IPR050110">
    <property type="entry name" value="Glyoxalase_II_hydrolase"/>
</dbReference>
<dbReference type="NCBIfam" id="TIGR03413">
    <property type="entry name" value="GSH_gloB"/>
    <property type="match status" value="1"/>
</dbReference>
<name>A0ABW3UB44_9GAMM</name>
<gene>
    <name evidence="7 9" type="primary">gloB</name>
    <name evidence="9" type="ORF">ACFQ2X_14840</name>
</gene>
<feature type="binding site" evidence="7">
    <location>
        <position position="126"/>
    </location>
    <ligand>
        <name>Zn(2+)</name>
        <dbReference type="ChEBI" id="CHEBI:29105"/>
        <label>1</label>
    </ligand>
</feature>
<reference evidence="10" key="1">
    <citation type="journal article" date="2019" name="Int. J. Syst. Evol. Microbiol.">
        <title>The Global Catalogue of Microorganisms (GCM) 10K type strain sequencing project: providing services to taxonomists for standard genome sequencing and annotation.</title>
        <authorList>
            <consortium name="The Broad Institute Genomics Platform"/>
            <consortium name="The Broad Institute Genome Sequencing Center for Infectious Disease"/>
            <person name="Wu L."/>
            <person name="Ma J."/>
        </authorList>
    </citation>
    <scope>NUCLEOTIDE SEQUENCE [LARGE SCALE GENOMIC DNA]</scope>
    <source>
        <strain evidence="10">CCUG 54356</strain>
    </source>
</reference>
<dbReference type="PANTHER" id="PTHR43705">
    <property type="entry name" value="HYDROXYACYLGLUTATHIONE HYDROLASE"/>
    <property type="match status" value="1"/>
</dbReference>
<dbReference type="InterPro" id="IPR017782">
    <property type="entry name" value="Hydroxyacylglutathione_Hdrlase"/>
</dbReference>
<dbReference type="GO" id="GO:0004416">
    <property type="term" value="F:hydroxyacylglutathione hydrolase activity"/>
    <property type="evidence" value="ECO:0007669"/>
    <property type="project" value="UniProtKB-EC"/>
</dbReference>